<keyword evidence="3" id="KW-1185">Reference proteome</keyword>
<evidence type="ECO:0000256" key="1">
    <source>
        <dbReference type="SAM" id="MobiDB-lite"/>
    </source>
</evidence>
<proteinExistence type="predicted"/>
<name>A0ABR2JJC2_9PEZI</name>
<feature type="region of interest" description="Disordered" evidence="1">
    <location>
        <begin position="1"/>
        <end position="49"/>
    </location>
</feature>
<feature type="compositionally biased region" description="Basic and acidic residues" evidence="1">
    <location>
        <begin position="26"/>
        <end position="38"/>
    </location>
</feature>
<dbReference type="EMBL" id="JAPCWZ010000002">
    <property type="protein sequence ID" value="KAK8877769.1"/>
    <property type="molecule type" value="Genomic_DNA"/>
</dbReference>
<reference evidence="2 3" key="1">
    <citation type="journal article" date="2024" name="IMA Fungus">
        <title>Apiospora arundinis, a panoply of carbohydrate-active enzymes and secondary metabolites.</title>
        <authorList>
            <person name="Sorensen T."/>
            <person name="Petersen C."/>
            <person name="Muurmann A.T."/>
            <person name="Christiansen J.V."/>
            <person name="Brundto M.L."/>
            <person name="Overgaard C.K."/>
            <person name="Boysen A.T."/>
            <person name="Wollenberg R.D."/>
            <person name="Larsen T.O."/>
            <person name="Sorensen J.L."/>
            <person name="Nielsen K.L."/>
            <person name="Sondergaard T.E."/>
        </authorList>
    </citation>
    <scope>NUCLEOTIDE SEQUENCE [LARGE SCALE GENOMIC DNA]</scope>
    <source>
        <strain evidence="2 3">AAU 773</strain>
    </source>
</reference>
<protein>
    <submittedName>
        <fullName evidence="2">Uncharacterized protein</fullName>
    </submittedName>
</protein>
<sequence length="61" mass="6488">MSEGSTGNDTGRGGRGENDGGSGAETAERSEGGVDRAKKQNQRGVKMDDSFLFRWLQSPVI</sequence>
<accession>A0ABR2JJC2</accession>
<evidence type="ECO:0000313" key="3">
    <source>
        <dbReference type="Proteomes" id="UP001390339"/>
    </source>
</evidence>
<evidence type="ECO:0000313" key="2">
    <source>
        <dbReference type="EMBL" id="KAK8877769.1"/>
    </source>
</evidence>
<comment type="caution">
    <text evidence="2">The sequence shown here is derived from an EMBL/GenBank/DDBJ whole genome shotgun (WGS) entry which is preliminary data.</text>
</comment>
<dbReference type="Proteomes" id="UP001390339">
    <property type="component" value="Unassembled WGS sequence"/>
</dbReference>
<gene>
    <name evidence="2" type="ORF">PGQ11_002715</name>
</gene>
<organism evidence="2 3">
    <name type="scientific">Apiospora arundinis</name>
    <dbReference type="NCBI Taxonomy" id="335852"/>
    <lineage>
        <taxon>Eukaryota</taxon>
        <taxon>Fungi</taxon>
        <taxon>Dikarya</taxon>
        <taxon>Ascomycota</taxon>
        <taxon>Pezizomycotina</taxon>
        <taxon>Sordariomycetes</taxon>
        <taxon>Xylariomycetidae</taxon>
        <taxon>Amphisphaeriales</taxon>
        <taxon>Apiosporaceae</taxon>
        <taxon>Apiospora</taxon>
    </lineage>
</organism>